<accession>A0A9P5TKW9</accession>
<protein>
    <submittedName>
        <fullName evidence="2">Uncharacterized protein</fullName>
    </submittedName>
</protein>
<name>A0A9P5TKW9_GYMJU</name>
<evidence type="ECO:0000256" key="1">
    <source>
        <dbReference type="SAM" id="MobiDB-lite"/>
    </source>
</evidence>
<dbReference type="Proteomes" id="UP000724874">
    <property type="component" value="Unassembled WGS sequence"/>
</dbReference>
<feature type="region of interest" description="Disordered" evidence="1">
    <location>
        <begin position="98"/>
        <end position="122"/>
    </location>
</feature>
<proteinExistence type="predicted"/>
<evidence type="ECO:0000313" key="2">
    <source>
        <dbReference type="EMBL" id="KAF8888736.1"/>
    </source>
</evidence>
<keyword evidence="3" id="KW-1185">Reference proteome</keyword>
<dbReference type="EMBL" id="JADNYJ010000083">
    <property type="protein sequence ID" value="KAF8888736.1"/>
    <property type="molecule type" value="Genomic_DNA"/>
</dbReference>
<gene>
    <name evidence="2" type="ORF">CPB84DRAFT_1749464</name>
</gene>
<evidence type="ECO:0000313" key="3">
    <source>
        <dbReference type="Proteomes" id="UP000724874"/>
    </source>
</evidence>
<comment type="caution">
    <text evidence="2">The sequence shown here is derived from an EMBL/GenBank/DDBJ whole genome shotgun (WGS) entry which is preliminary data.</text>
</comment>
<dbReference type="AlphaFoldDB" id="A0A9P5TKW9"/>
<sequence>MDTLATGGLSQKYGVNWLAMKPPQLSTVIEFCMTPEGAQNVHHIPLMLIWRTWWTGVALIKLEIDGIPDCGWDAASRLYSNLGLWALCDRVGQGRAEGRAGQVAGRTGEIGARTEAGQRQDK</sequence>
<reference evidence="2" key="1">
    <citation type="submission" date="2020-11" db="EMBL/GenBank/DDBJ databases">
        <authorList>
            <consortium name="DOE Joint Genome Institute"/>
            <person name="Ahrendt S."/>
            <person name="Riley R."/>
            <person name="Andreopoulos W."/>
            <person name="LaButti K."/>
            <person name="Pangilinan J."/>
            <person name="Ruiz-duenas F.J."/>
            <person name="Barrasa J.M."/>
            <person name="Sanchez-Garcia M."/>
            <person name="Camarero S."/>
            <person name="Miyauchi S."/>
            <person name="Serrano A."/>
            <person name="Linde D."/>
            <person name="Babiker R."/>
            <person name="Drula E."/>
            <person name="Ayuso-Fernandez I."/>
            <person name="Pacheco R."/>
            <person name="Padilla G."/>
            <person name="Ferreira P."/>
            <person name="Barriuso J."/>
            <person name="Kellner H."/>
            <person name="Castanera R."/>
            <person name="Alfaro M."/>
            <person name="Ramirez L."/>
            <person name="Pisabarro A.G."/>
            <person name="Kuo A."/>
            <person name="Tritt A."/>
            <person name="Lipzen A."/>
            <person name="He G."/>
            <person name="Yan M."/>
            <person name="Ng V."/>
            <person name="Cullen D."/>
            <person name="Martin F."/>
            <person name="Rosso M.-N."/>
            <person name="Henrissat B."/>
            <person name="Hibbett D."/>
            <person name="Martinez A.T."/>
            <person name="Grigoriev I.V."/>
        </authorList>
    </citation>
    <scope>NUCLEOTIDE SEQUENCE</scope>
    <source>
        <strain evidence="2">AH 44721</strain>
    </source>
</reference>
<organism evidence="2 3">
    <name type="scientific">Gymnopilus junonius</name>
    <name type="common">Spectacular rustgill mushroom</name>
    <name type="synonym">Gymnopilus spectabilis subsp. junonius</name>
    <dbReference type="NCBI Taxonomy" id="109634"/>
    <lineage>
        <taxon>Eukaryota</taxon>
        <taxon>Fungi</taxon>
        <taxon>Dikarya</taxon>
        <taxon>Basidiomycota</taxon>
        <taxon>Agaricomycotina</taxon>
        <taxon>Agaricomycetes</taxon>
        <taxon>Agaricomycetidae</taxon>
        <taxon>Agaricales</taxon>
        <taxon>Agaricineae</taxon>
        <taxon>Hymenogastraceae</taxon>
        <taxon>Gymnopilus</taxon>
    </lineage>
</organism>